<evidence type="ECO:0000259" key="3">
    <source>
        <dbReference type="Pfam" id="PF20684"/>
    </source>
</evidence>
<dbReference type="STRING" id="252740.A0A423VXU4"/>
<proteinExistence type="predicted"/>
<keyword evidence="2" id="KW-0472">Membrane</keyword>
<keyword evidence="2" id="KW-0812">Transmembrane</keyword>
<evidence type="ECO:0000313" key="5">
    <source>
        <dbReference type="Proteomes" id="UP000284375"/>
    </source>
</evidence>
<feature type="transmembrane region" description="Helical" evidence="2">
    <location>
        <begin position="131"/>
        <end position="153"/>
    </location>
</feature>
<evidence type="ECO:0000256" key="1">
    <source>
        <dbReference type="SAM" id="MobiDB-lite"/>
    </source>
</evidence>
<keyword evidence="5" id="KW-1185">Reference proteome</keyword>
<dbReference type="Proteomes" id="UP000284375">
    <property type="component" value="Unassembled WGS sequence"/>
</dbReference>
<name>A0A423VXU4_CYTCH</name>
<reference evidence="4 5" key="1">
    <citation type="submission" date="2015-09" db="EMBL/GenBank/DDBJ databases">
        <title>Host preference determinants of Valsa canker pathogens revealed by comparative genomics.</title>
        <authorList>
            <person name="Yin Z."/>
            <person name="Huang L."/>
        </authorList>
    </citation>
    <scope>NUCLEOTIDE SEQUENCE [LARGE SCALE GENOMIC DNA]</scope>
    <source>
        <strain evidence="4 5">YSFL</strain>
    </source>
</reference>
<feature type="region of interest" description="Disordered" evidence="1">
    <location>
        <begin position="329"/>
        <end position="357"/>
    </location>
</feature>
<feature type="transmembrane region" description="Helical" evidence="2">
    <location>
        <begin position="99"/>
        <end position="119"/>
    </location>
</feature>
<comment type="caution">
    <text evidence="4">The sequence shown here is derived from an EMBL/GenBank/DDBJ whole genome shotgun (WGS) entry which is preliminary data.</text>
</comment>
<accession>A0A423VXU4</accession>
<dbReference type="AlphaFoldDB" id="A0A423VXU4"/>
<feature type="region of interest" description="Disordered" evidence="1">
    <location>
        <begin position="294"/>
        <end position="313"/>
    </location>
</feature>
<sequence>MVNVTTSDPFLDYNSNDHTALVVIVTVFFCLLMITVMVAKVIIRRHIRVALQDFDAILFLAALLMLAQTICIVCASDPGIGKHLTDVMSHLENIQKFQYAASLLAVATITCTKISMSLLIKRVNNYGRVRLANRIILGITLASFVSVIFATAFQCPLPRPWSAVSRSVCPDVVSIYLYGGIMSIITDVQLCVLAAAMVWDMKMDLKNRYIVIVLFSSRVLCPVTMIPALLHQDHLFQSNDFTWLAVDPTIWLQVSYNLSVITACIPSMKNIFDSFTGNFSAAIDVPYNLSTLAGKSGSRATSRTLGKTTGGSRSTAMDDYVLKLTPAQPSRTSCYTSDGFHPGTRTRDDDGQSESVRKLTDGVVLVTEEVDIHFENRPPSQEGSQSSWDGPYRRMTGSS</sequence>
<gene>
    <name evidence="4" type="ORF">VSDG_05169</name>
</gene>
<feature type="domain" description="Rhodopsin" evidence="3">
    <location>
        <begin position="40"/>
        <end position="272"/>
    </location>
</feature>
<evidence type="ECO:0000313" key="4">
    <source>
        <dbReference type="EMBL" id="ROV95901.1"/>
    </source>
</evidence>
<feature type="transmembrane region" description="Helical" evidence="2">
    <location>
        <begin position="209"/>
        <end position="230"/>
    </location>
</feature>
<keyword evidence="2" id="KW-1133">Transmembrane helix</keyword>
<dbReference type="PANTHER" id="PTHR38794:SF1">
    <property type="entry name" value="INTEGRAL MEMBRANE PROTEIN"/>
    <property type="match status" value="1"/>
</dbReference>
<protein>
    <recommendedName>
        <fullName evidence="3">Rhodopsin domain-containing protein</fullName>
    </recommendedName>
</protein>
<dbReference type="PANTHER" id="PTHR38794">
    <property type="entry name" value="INTEGRAL MEMBRANE PROTEIN"/>
    <property type="match status" value="1"/>
</dbReference>
<feature type="transmembrane region" description="Helical" evidence="2">
    <location>
        <begin position="173"/>
        <end position="197"/>
    </location>
</feature>
<feature type="transmembrane region" description="Helical" evidence="2">
    <location>
        <begin position="55"/>
        <end position="79"/>
    </location>
</feature>
<dbReference type="OrthoDB" id="3918601at2759"/>
<organism evidence="4 5">
    <name type="scientific">Cytospora chrysosperma</name>
    <name type="common">Cytospora canker fungus</name>
    <name type="synonym">Sphaeria chrysosperma</name>
    <dbReference type="NCBI Taxonomy" id="252740"/>
    <lineage>
        <taxon>Eukaryota</taxon>
        <taxon>Fungi</taxon>
        <taxon>Dikarya</taxon>
        <taxon>Ascomycota</taxon>
        <taxon>Pezizomycotina</taxon>
        <taxon>Sordariomycetes</taxon>
        <taxon>Sordariomycetidae</taxon>
        <taxon>Diaporthales</taxon>
        <taxon>Cytosporaceae</taxon>
        <taxon>Cytospora</taxon>
    </lineage>
</organism>
<dbReference type="InterPro" id="IPR049326">
    <property type="entry name" value="Rhodopsin_dom_fungi"/>
</dbReference>
<evidence type="ECO:0000256" key="2">
    <source>
        <dbReference type="SAM" id="Phobius"/>
    </source>
</evidence>
<feature type="transmembrane region" description="Helical" evidence="2">
    <location>
        <begin position="20"/>
        <end position="43"/>
    </location>
</feature>
<dbReference type="Pfam" id="PF20684">
    <property type="entry name" value="Fung_rhodopsin"/>
    <property type="match status" value="1"/>
</dbReference>
<feature type="compositionally biased region" description="Basic and acidic residues" evidence="1">
    <location>
        <begin position="345"/>
        <end position="357"/>
    </location>
</feature>
<dbReference type="EMBL" id="LJZO01000022">
    <property type="protein sequence ID" value="ROV95901.1"/>
    <property type="molecule type" value="Genomic_DNA"/>
</dbReference>
<feature type="compositionally biased region" description="Polar residues" evidence="1">
    <location>
        <begin position="378"/>
        <end position="388"/>
    </location>
</feature>
<feature type="region of interest" description="Disordered" evidence="1">
    <location>
        <begin position="370"/>
        <end position="399"/>
    </location>
</feature>